<evidence type="ECO:0000256" key="13">
    <source>
        <dbReference type="ARBA" id="ARBA00038935"/>
    </source>
</evidence>
<feature type="domain" description="Glycoside hydrolase family 5" evidence="19">
    <location>
        <begin position="108"/>
        <end position="387"/>
    </location>
</feature>
<keyword evidence="5 17" id="KW-0378">Hydrolase</keyword>
<comment type="catalytic activity">
    <reaction evidence="11">
        <text>Random hydrolysis of (1-&gt;6)-linkages in (1-&gt;6)-beta-D-glucans.</text>
        <dbReference type="EC" id="3.2.1.75"/>
    </reaction>
</comment>
<accession>A0A9P7AXJ9</accession>
<keyword evidence="6" id="KW-0325">Glycoprotein</keyword>
<evidence type="ECO:0000259" key="19">
    <source>
        <dbReference type="Pfam" id="PF00150"/>
    </source>
</evidence>
<organism evidence="20 21">
    <name type="scientific">Hyphodiscus hymeniophilus</name>
    <dbReference type="NCBI Taxonomy" id="353542"/>
    <lineage>
        <taxon>Eukaryota</taxon>
        <taxon>Fungi</taxon>
        <taxon>Dikarya</taxon>
        <taxon>Ascomycota</taxon>
        <taxon>Pezizomycotina</taxon>
        <taxon>Leotiomycetes</taxon>
        <taxon>Helotiales</taxon>
        <taxon>Hyphodiscaceae</taxon>
        <taxon>Hyphodiscus</taxon>
    </lineage>
</organism>
<reference evidence="20" key="1">
    <citation type="submission" date="2019-07" db="EMBL/GenBank/DDBJ databases">
        <title>Hyphodiscus hymeniophilus genome sequencing and assembly.</title>
        <authorList>
            <person name="Kramer G."/>
            <person name="Nodwell J."/>
        </authorList>
    </citation>
    <scope>NUCLEOTIDE SEQUENCE</scope>
    <source>
        <strain evidence="20">ATCC 34498</strain>
    </source>
</reference>
<dbReference type="GO" id="GO:0009251">
    <property type="term" value="P:glucan catabolic process"/>
    <property type="evidence" value="ECO:0007669"/>
    <property type="project" value="TreeGrafter"/>
</dbReference>
<dbReference type="GO" id="GO:0009986">
    <property type="term" value="C:cell surface"/>
    <property type="evidence" value="ECO:0007669"/>
    <property type="project" value="TreeGrafter"/>
</dbReference>
<evidence type="ECO:0000256" key="2">
    <source>
        <dbReference type="ARBA" id="ARBA00005641"/>
    </source>
</evidence>
<dbReference type="InterPro" id="IPR001547">
    <property type="entry name" value="Glyco_hydro_5"/>
</dbReference>
<dbReference type="OrthoDB" id="1887033at2759"/>
<evidence type="ECO:0000313" key="20">
    <source>
        <dbReference type="EMBL" id="KAG0649332.1"/>
    </source>
</evidence>
<dbReference type="Pfam" id="PF00150">
    <property type="entry name" value="Cellulase"/>
    <property type="match status" value="1"/>
</dbReference>
<evidence type="ECO:0000256" key="6">
    <source>
        <dbReference type="ARBA" id="ARBA00023180"/>
    </source>
</evidence>
<evidence type="ECO:0000256" key="17">
    <source>
        <dbReference type="RuleBase" id="RU361153"/>
    </source>
</evidence>
<dbReference type="InterPro" id="IPR017853">
    <property type="entry name" value="GH"/>
</dbReference>
<evidence type="ECO:0000256" key="18">
    <source>
        <dbReference type="SAM" id="SignalP"/>
    </source>
</evidence>
<dbReference type="PANTHER" id="PTHR31297">
    <property type="entry name" value="GLUCAN ENDO-1,6-BETA-GLUCOSIDASE B"/>
    <property type="match status" value="1"/>
</dbReference>
<keyword evidence="3" id="KW-0964">Secreted</keyword>
<sequence>MHVIAYTALFGWLLAPVFCWFPGEHKQIRGIDGRNLFSPSQPHGSAQRRSIALPSTKIRGVNLGSLFVFEPWIAQTEWTGMGCGKSDTEFDCVLKLGQAKTNSSFAEHWDTWIVQSDIQTMQSYGLNTIRIPVGYWMMESLVYSSEHFPQGGLEYLQRVCGWASDAGMFIVIDMHGAPGAQTADSVSTGQNAKSPGFYINFQYQRGIKFVSWLANLTYTVNEFRNVGMIGIVNEPLQNTTNQTLSMRDIYYPEAYAAIRNVESSLNITQNNSLHIQVMNKLWGSGDPNQNLSDTYFMAYDDHRYLKLDDTVTVKKSSYISNSCSNNRSSDAETPTIVGEFSLSPPDDVEQSNTWETSGNVDFYTQWFAAQVTGYEKSTNGWIFWTWKTQLGDYRWSYSDAVAAGVIPKNLSSIDAGVCDG</sequence>
<name>A0A9P7AXJ9_9HELO</name>
<keyword evidence="9" id="KW-0961">Cell wall biogenesis/degradation</keyword>
<keyword evidence="4 18" id="KW-0732">Signal</keyword>
<keyword evidence="7" id="KW-0119">Carbohydrate metabolism</keyword>
<feature type="chain" id="PRO_5040273341" description="glucan endo-1,6-beta-glucosidase" evidence="18">
    <location>
        <begin position="20"/>
        <end position="420"/>
    </location>
</feature>
<evidence type="ECO:0000256" key="3">
    <source>
        <dbReference type="ARBA" id="ARBA00022525"/>
    </source>
</evidence>
<dbReference type="InterPro" id="IPR050386">
    <property type="entry name" value="Glycosyl_hydrolase_5"/>
</dbReference>
<dbReference type="GO" id="GO:0046557">
    <property type="term" value="F:glucan endo-1,6-beta-glucosidase activity"/>
    <property type="evidence" value="ECO:0007669"/>
    <property type="project" value="UniProtKB-EC"/>
</dbReference>
<keyword evidence="10" id="KW-0624">Polysaccharide degradation</keyword>
<gene>
    <name evidence="20" type="ORF">D0Z07_4138</name>
</gene>
<proteinExistence type="inferred from homology"/>
<evidence type="ECO:0000256" key="7">
    <source>
        <dbReference type="ARBA" id="ARBA00023277"/>
    </source>
</evidence>
<feature type="non-terminal residue" evidence="20">
    <location>
        <position position="1"/>
    </location>
</feature>
<comment type="caution">
    <text evidence="20">The sequence shown here is derived from an EMBL/GenBank/DDBJ whole genome shotgun (WGS) entry which is preliminary data.</text>
</comment>
<evidence type="ECO:0000256" key="1">
    <source>
        <dbReference type="ARBA" id="ARBA00004613"/>
    </source>
</evidence>
<evidence type="ECO:0000256" key="5">
    <source>
        <dbReference type="ARBA" id="ARBA00022801"/>
    </source>
</evidence>
<dbReference type="GO" id="GO:0071555">
    <property type="term" value="P:cell wall organization"/>
    <property type="evidence" value="ECO:0007669"/>
    <property type="project" value="UniProtKB-KW"/>
</dbReference>
<evidence type="ECO:0000256" key="10">
    <source>
        <dbReference type="ARBA" id="ARBA00023326"/>
    </source>
</evidence>
<dbReference type="FunFam" id="3.20.20.80:FF:000269">
    <property type="entry name" value="Probable glucan endo-1,6-beta-glucosidase B"/>
    <property type="match status" value="1"/>
</dbReference>
<keyword evidence="8 17" id="KW-0326">Glycosidase</keyword>
<protein>
    <recommendedName>
        <fullName evidence="13">glucan endo-1,6-beta-glucosidase</fullName>
        <ecNumber evidence="13">3.2.1.75</ecNumber>
    </recommendedName>
    <alternativeName>
        <fullName evidence="15">Beta-1,6-glucanase B</fullName>
    </alternativeName>
    <alternativeName>
        <fullName evidence="14">Endo-1,6-beta-D-glucanase B</fullName>
    </alternativeName>
    <alternativeName>
        <fullName evidence="16">Endo-1,6-beta-glucanase B</fullName>
    </alternativeName>
</protein>
<dbReference type="AlphaFoldDB" id="A0A9P7AXJ9"/>
<dbReference type="GO" id="GO:0004338">
    <property type="term" value="F:glucan exo-1,3-beta-glucosidase activity"/>
    <property type="evidence" value="ECO:0007669"/>
    <property type="project" value="TreeGrafter"/>
</dbReference>
<evidence type="ECO:0000256" key="8">
    <source>
        <dbReference type="ARBA" id="ARBA00023295"/>
    </source>
</evidence>
<comment type="subcellular location">
    <subcellularLocation>
        <location evidence="1">Secreted</location>
    </subcellularLocation>
</comment>
<dbReference type="Proteomes" id="UP000785200">
    <property type="component" value="Unassembled WGS sequence"/>
</dbReference>
<evidence type="ECO:0000313" key="21">
    <source>
        <dbReference type="Proteomes" id="UP000785200"/>
    </source>
</evidence>
<dbReference type="GO" id="GO:0005576">
    <property type="term" value="C:extracellular region"/>
    <property type="evidence" value="ECO:0007669"/>
    <property type="project" value="UniProtKB-SubCell"/>
</dbReference>
<keyword evidence="21" id="KW-1185">Reference proteome</keyword>
<evidence type="ECO:0000256" key="12">
    <source>
        <dbReference type="ARBA" id="ARBA00037628"/>
    </source>
</evidence>
<dbReference type="PANTHER" id="PTHR31297:SF39">
    <property type="entry name" value="GLUCAN ENDO-1,6-BETA-GLUCOSIDASE B"/>
    <property type="match status" value="1"/>
</dbReference>
<evidence type="ECO:0000256" key="4">
    <source>
        <dbReference type="ARBA" id="ARBA00022729"/>
    </source>
</evidence>
<evidence type="ECO:0000256" key="16">
    <source>
        <dbReference type="ARBA" id="ARBA00043257"/>
    </source>
</evidence>
<evidence type="ECO:0000256" key="9">
    <source>
        <dbReference type="ARBA" id="ARBA00023316"/>
    </source>
</evidence>
<dbReference type="SUPFAM" id="SSF51445">
    <property type="entry name" value="(Trans)glycosidases"/>
    <property type="match status" value="1"/>
</dbReference>
<comment type="function">
    <text evidence="12">Beta-glucanases participate in the metabolism of beta-glucan, the main structural component of the cell wall. Acts on lutean, pustulan and 1,6-oligo-beta-D-glucosides.</text>
</comment>
<feature type="signal peptide" evidence="18">
    <location>
        <begin position="1"/>
        <end position="19"/>
    </location>
</feature>
<dbReference type="Gene3D" id="3.20.20.80">
    <property type="entry name" value="Glycosidases"/>
    <property type="match status" value="1"/>
</dbReference>
<dbReference type="EC" id="3.2.1.75" evidence="13"/>
<evidence type="ECO:0000256" key="14">
    <source>
        <dbReference type="ARBA" id="ARBA00041472"/>
    </source>
</evidence>
<dbReference type="EMBL" id="VNKQ01000008">
    <property type="protein sequence ID" value="KAG0649332.1"/>
    <property type="molecule type" value="Genomic_DNA"/>
</dbReference>
<evidence type="ECO:0000256" key="11">
    <source>
        <dbReference type="ARBA" id="ARBA00036633"/>
    </source>
</evidence>
<comment type="similarity">
    <text evidence="2 17">Belongs to the glycosyl hydrolase 5 (cellulase A) family.</text>
</comment>
<evidence type="ECO:0000256" key="15">
    <source>
        <dbReference type="ARBA" id="ARBA00042025"/>
    </source>
</evidence>